<protein>
    <submittedName>
        <fullName evidence="1">Uncharacterized protein</fullName>
    </submittedName>
</protein>
<comment type="caution">
    <text evidence="1">The sequence shown here is derived from an EMBL/GenBank/DDBJ whole genome shotgun (WGS) entry which is preliminary data.</text>
</comment>
<dbReference type="Proteomes" id="UP000295511">
    <property type="component" value="Unassembled WGS sequence"/>
</dbReference>
<evidence type="ECO:0000313" key="1">
    <source>
        <dbReference type="EMBL" id="TDG01336.1"/>
    </source>
</evidence>
<keyword evidence="2" id="KW-1185">Reference proteome</keyword>
<sequence>MAAYASKLSRFFSIGGYGSDSTYRGEPTRMALRRADRPPWAGADHVITPLTEGLALEGMEVTG</sequence>
<reference evidence="1 2" key="1">
    <citation type="submission" date="2019-03" db="EMBL/GenBank/DDBJ databases">
        <title>Whole genome sequence of Arthrobacter sp JH1-1.</title>
        <authorList>
            <person name="Trinh H.N."/>
        </authorList>
    </citation>
    <scope>NUCLEOTIDE SEQUENCE [LARGE SCALE GENOMIC DNA]</scope>
    <source>
        <strain evidence="1 2">JH1-1</strain>
    </source>
</reference>
<evidence type="ECO:0000313" key="2">
    <source>
        <dbReference type="Proteomes" id="UP000295511"/>
    </source>
</evidence>
<accession>A0A4R5L1E0</accession>
<organism evidence="1 2">
    <name type="scientific">Arthrobacter terricola</name>
    <dbReference type="NCBI Taxonomy" id="2547396"/>
    <lineage>
        <taxon>Bacteria</taxon>
        <taxon>Bacillati</taxon>
        <taxon>Actinomycetota</taxon>
        <taxon>Actinomycetes</taxon>
        <taxon>Micrococcales</taxon>
        <taxon>Micrococcaceae</taxon>
        <taxon>Arthrobacter</taxon>
    </lineage>
</organism>
<gene>
    <name evidence="1" type="ORF">E1809_02160</name>
</gene>
<dbReference type="OrthoDB" id="9793014at2"/>
<proteinExistence type="predicted"/>
<dbReference type="AlphaFoldDB" id="A0A4R5L1E0"/>
<name>A0A4R5L1E0_9MICC</name>
<dbReference type="EMBL" id="SMRU01000002">
    <property type="protein sequence ID" value="TDG01336.1"/>
    <property type="molecule type" value="Genomic_DNA"/>
</dbReference>
<dbReference type="RefSeq" id="WP_133202596.1">
    <property type="nucleotide sequence ID" value="NZ_SMRU01000002.1"/>
</dbReference>